<dbReference type="AlphaFoldDB" id="A0A5J4SRY3"/>
<dbReference type="Pfam" id="PF01757">
    <property type="entry name" value="Acyl_transf_3"/>
    <property type="match status" value="1"/>
</dbReference>
<feature type="transmembrane region" description="Helical" evidence="1">
    <location>
        <begin position="300"/>
        <end position="323"/>
    </location>
</feature>
<feature type="transmembrane region" description="Helical" evidence="1">
    <location>
        <begin position="236"/>
        <end position="254"/>
    </location>
</feature>
<feature type="transmembrane region" description="Helical" evidence="1">
    <location>
        <begin position="12"/>
        <end position="32"/>
    </location>
</feature>
<proteinExistence type="predicted"/>
<evidence type="ECO:0000259" key="2">
    <source>
        <dbReference type="Pfam" id="PF01757"/>
    </source>
</evidence>
<dbReference type="InterPro" id="IPR002656">
    <property type="entry name" value="Acyl_transf_3_dom"/>
</dbReference>
<feature type="transmembrane region" description="Helical" evidence="1">
    <location>
        <begin position="38"/>
        <end position="58"/>
    </location>
</feature>
<reference evidence="3" key="1">
    <citation type="submission" date="2019-03" db="EMBL/GenBank/DDBJ databases">
        <title>Single cell metagenomics reveals metabolic interactions within the superorganism composed of flagellate Streblomastix strix and complex community of Bacteroidetes bacteria on its surface.</title>
        <authorList>
            <person name="Treitli S.C."/>
            <person name="Kolisko M."/>
            <person name="Husnik F."/>
            <person name="Keeling P."/>
            <person name="Hampl V."/>
        </authorList>
    </citation>
    <scope>NUCLEOTIDE SEQUENCE</scope>
    <source>
        <strain evidence="3">STM</strain>
    </source>
</reference>
<keyword evidence="1" id="KW-0812">Transmembrane</keyword>
<feature type="transmembrane region" description="Helical" evidence="1">
    <location>
        <begin position="79"/>
        <end position="103"/>
    </location>
</feature>
<protein>
    <recommendedName>
        <fullName evidence="2">Acyltransferase 3 domain-containing protein</fullName>
    </recommendedName>
</protein>
<gene>
    <name evidence="3" type="ORF">EZS27_004432</name>
</gene>
<name>A0A5J4SRY3_9ZZZZ</name>
<organism evidence="3">
    <name type="scientific">termite gut metagenome</name>
    <dbReference type="NCBI Taxonomy" id="433724"/>
    <lineage>
        <taxon>unclassified sequences</taxon>
        <taxon>metagenomes</taxon>
        <taxon>organismal metagenomes</taxon>
    </lineage>
</organism>
<evidence type="ECO:0000256" key="1">
    <source>
        <dbReference type="SAM" id="Phobius"/>
    </source>
</evidence>
<feature type="transmembrane region" description="Helical" evidence="1">
    <location>
        <begin position="145"/>
        <end position="160"/>
    </location>
</feature>
<keyword evidence="1" id="KW-0472">Membrane</keyword>
<dbReference type="InterPro" id="IPR052734">
    <property type="entry name" value="Nod_factor_acetyltransferase"/>
</dbReference>
<feature type="transmembrane region" description="Helical" evidence="1">
    <location>
        <begin position="192"/>
        <end position="216"/>
    </location>
</feature>
<comment type="caution">
    <text evidence="3">The sequence shown here is derived from an EMBL/GenBank/DDBJ whole genome shotgun (WGS) entry which is preliminary data.</text>
</comment>
<dbReference type="PANTHER" id="PTHR37312:SF1">
    <property type="entry name" value="MEMBRANE-BOUND ACYLTRANSFERASE YKRP-RELATED"/>
    <property type="match status" value="1"/>
</dbReference>
<feature type="transmembrane region" description="Helical" evidence="1">
    <location>
        <begin position="119"/>
        <end position="138"/>
    </location>
</feature>
<evidence type="ECO:0000313" key="3">
    <source>
        <dbReference type="EMBL" id="KAA6348083.1"/>
    </source>
</evidence>
<accession>A0A5J4SRY3</accession>
<sequence>MEQNKKRRIEFIDALKGLAIFFVVWAHSVQYLPDNTDIGHTAVFTFIYSFHMPLFFMLSGMFFKSSLKLSFRQFLYKKAIQLVLPCCIWCAVFILCNLFYAIFQRNVDYLLVIKTGLQWPFWFLKELFLTYFIVYVFFKLFKKEWIVFVGSLCFVLIAPACGLQRVFLPFFLIGILIKDNFQFVLKHINTFLLVSAIVFGICLCFWNTNYTILGTIFEPVFNFKTLNFNFSKIDIVLFRFVTGLAGSIFFYSLLQKFYCKKGFYTYLEKAGTNTLGIYILHSILLERIFFYLIHFPTAYIGIYNFIFTPVIAVLLLIVCIGLIKLINKNKYVGLFLLGSSFQKAPLPF</sequence>
<keyword evidence="1" id="KW-1133">Transmembrane helix</keyword>
<feature type="domain" description="Acyltransferase 3" evidence="2">
    <location>
        <begin position="10"/>
        <end position="322"/>
    </location>
</feature>
<dbReference type="EMBL" id="SNRY01000077">
    <property type="protein sequence ID" value="KAA6348083.1"/>
    <property type="molecule type" value="Genomic_DNA"/>
</dbReference>
<dbReference type="GO" id="GO:0016747">
    <property type="term" value="F:acyltransferase activity, transferring groups other than amino-acyl groups"/>
    <property type="evidence" value="ECO:0007669"/>
    <property type="project" value="InterPro"/>
</dbReference>
<dbReference type="PANTHER" id="PTHR37312">
    <property type="entry name" value="MEMBRANE-BOUND ACYLTRANSFERASE YKRP-RELATED"/>
    <property type="match status" value="1"/>
</dbReference>